<accession>A0A8H6E7E6</accession>
<comment type="caution">
    <text evidence="3">The sequence shown here is derived from an EMBL/GenBank/DDBJ whole genome shotgun (WGS) entry which is preliminary data.</text>
</comment>
<dbReference type="InterPro" id="IPR004839">
    <property type="entry name" value="Aminotransferase_I/II_large"/>
</dbReference>
<dbReference type="Pfam" id="PF00155">
    <property type="entry name" value="Aminotran_1_2"/>
    <property type="match status" value="1"/>
</dbReference>
<sequence length="208" mass="22923">MNPGDAKVMEMEISPNTQYNKLRTSATHSLLRLKIHYCIPTTNPQGVVSFANAENWLMHDDLAAFINDHNRFNKRCCAYGEGYTGTLRLRSAMATHLYTHFQPTEAITAEEVTFAAGVTNLNKTSASILCDPDQDDAIMLGRPVYGAFSRDLAMRTNIHLEYVPVGDTEQISPACVLAFGAGFEAAKARGINVRALMICNPHNPLGQF</sequence>
<dbReference type="GO" id="GO:0008483">
    <property type="term" value="F:transaminase activity"/>
    <property type="evidence" value="ECO:0007669"/>
    <property type="project" value="TreeGrafter"/>
</dbReference>
<evidence type="ECO:0000313" key="3">
    <source>
        <dbReference type="EMBL" id="KAF5862186.1"/>
    </source>
</evidence>
<name>A0A8H6E7E6_PETAA</name>
<organism evidence="3 4">
    <name type="scientific">Petromyces alliaceus</name>
    <name type="common">Aspergillus alliaceus</name>
    <dbReference type="NCBI Taxonomy" id="209559"/>
    <lineage>
        <taxon>Eukaryota</taxon>
        <taxon>Fungi</taxon>
        <taxon>Dikarya</taxon>
        <taxon>Ascomycota</taxon>
        <taxon>Pezizomycotina</taxon>
        <taxon>Eurotiomycetes</taxon>
        <taxon>Eurotiomycetidae</taxon>
        <taxon>Eurotiales</taxon>
        <taxon>Aspergillaceae</taxon>
        <taxon>Aspergillus</taxon>
        <taxon>Aspergillus subgen. Circumdati</taxon>
    </lineage>
</organism>
<dbReference type="SUPFAM" id="SSF53383">
    <property type="entry name" value="PLP-dependent transferases"/>
    <property type="match status" value="1"/>
</dbReference>
<reference evidence="3 4" key="1">
    <citation type="submission" date="2019-04" db="EMBL/GenBank/DDBJ databases">
        <title>Aspergillus burnettii sp. nov., novel species from soil in southeast Queensland.</title>
        <authorList>
            <person name="Gilchrist C.L.M."/>
            <person name="Pitt J.I."/>
            <person name="Lange L."/>
            <person name="Lacey H.J."/>
            <person name="Vuong D."/>
            <person name="Midgley D.J."/>
            <person name="Greenfield P."/>
            <person name="Bradbury M."/>
            <person name="Lacey E."/>
            <person name="Busk P.K."/>
            <person name="Pilgaard B."/>
            <person name="Chooi Y.H."/>
            <person name="Piggott A.M."/>
        </authorList>
    </citation>
    <scope>NUCLEOTIDE SEQUENCE [LARGE SCALE GENOMIC DNA]</scope>
    <source>
        <strain evidence="3 4">FRR 5400</strain>
    </source>
</reference>
<dbReference type="InterPro" id="IPR050478">
    <property type="entry name" value="Ethylene_sulfur-biosynth"/>
</dbReference>
<dbReference type="AlphaFoldDB" id="A0A8H6E7E6"/>
<proteinExistence type="predicted"/>
<evidence type="ECO:0000259" key="2">
    <source>
        <dbReference type="Pfam" id="PF00155"/>
    </source>
</evidence>
<dbReference type="PANTHER" id="PTHR43795">
    <property type="entry name" value="BIFUNCTIONAL ASPARTATE AMINOTRANSFERASE AND GLUTAMATE/ASPARTATE-PREPHENATE AMINOTRANSFERASE-RELATED"/>
    <property type="match status" value="1"/>
</dbReference>
<protein>
    <recommendedName>
        <fullName evidence="2">Aminotransferase class I/classII large domain-containing protein</fullName>
    </recommendedName>
</protein>
<evidence type="ECO:0000256" key="1">
    <source>
        <dbReference type="ARBA" id="ARBA00022898"/>
    </source>
</evidence>
<dbReference type="PANTHER" id="PTHR43795:SF39">
    <property type="entry name" value="AMINOTRANSFERASE CLASS I_CLASSII DOMAIN-CONTAINING PROTEIN"/>
    <property type="match status" value="1"/>
</dbReference>
<keyword evidence="1" id="KW-0663">Pyridoxal phosphate</keyword>
<dbReference type="Proteomes" id="UP000541154">
    <property type="component" value="Unassembled WGS sequence"/>
</dbReference>
<dbReference type="InterPro" id="IPR015421">
    <property type="entry name" value="PyrdxlP-dep_Trfase_major"/>
</dbReference>
<keyword evidence="4" id="KW-1185">Reference proteome</keyword>
<dbReference type="Gene3D" id="3.40.640.10">
    <property type="entry name" value="Type I PLP-dependent aspartate aminotransferase-like (Major domain)"/>
    <property type="match status" value="1"/>
</dbReference>
<evidence type="ECO:0000313" key="4">
    <source>
        <dbReference type="Proteomes" id="UP000541154"/>
    </source>
</evidence>
<dbReference type="EMBL" id="SPNV01000080">
    <property type="protein sequence ID" value="KAF5862186.1"/>
    <property type="molecule type" value="Genomic_DNA"/>
</dbReference>
<dbReference type="GO" id="GO:0006520">
    <property type="term" value="P:amino acid metabolic process"/>
    <property type="evidence" value="ECO:0007669"/>
    <property type="project" value="TreeGrafter"/>
</dbReference>
<gene>
    <name evidence="3" type="ORF">ETB97_012083</name>
</gene>
<feature type="domain" description="Aminotransferase class I/classII large" evidence="2">
    <location>
        <begin position="83"/>
        <end position="207"/>
    </location>
</feature>
<dbReference type="InterPro" id="IPR015422">
    <property type="entry name" value="PyrdxlP-dep_Trfase_small"/>
</dbReference>
<dbReference type="InterPro" id="IPR015424">
    <property type="entry name" value="PyrdxlP-dep_Trfase"/>
</dbReference>
<dbReference type="GO" id="GO:0030170">
    <property type="term" value="F:pyridoxal phosphate binding"/>
    <property type="evidence" value="ECO:0007669"/>
    <property type="project" value="InterPro"/>
</dbReference>
<dbReference type="Gene3D" id="3.90.1150.10">
    <property type="entry name" value="Aspartate Aminotransferase, domain 1"/>
    <property type="match status" value="1"/>
</dbReference>